<dbReference type="Pfam" id="PF04860">
    <property type="entry name" value="Phage_portal"/>
    <property type="match status" value="1"/>
</dbReference>
<dbReference type="STRING" id="688867.SAMN05660236_1356"/>
<dbReference type="OrthoDB" id="9765386at2"/>
<organism evidence="1 2">
    <name type="scientific">Ohtaekwangia koreensis</name>
    <dbReference type="NCBI Taxonomy" id="688867"/>
    <lineage>
        <taxon>Bacteria</taxon>
        <taxon>Pseudomonadati</taxon>
        <taxon>Bacteroidota</taxon>
        <taxon>Cytophagia</taxon>
        <taxon>Cytophagales</taxon>
        <taxon>Fulvivirgaceae</taxon>
        <taxon>Ohtaekwangia</taxon>
    </lineage>
</organism>
<keyword evidence="2" id="KW-1185">Reference proteome</keyword>
<evidence type="ECO:0000313" key="2">
    <source>
        <dbReference type="Proteomes" id="UP000190961"/>
    </source>
</evidence>
<dbReference type="EMBL" id="FUZU01000001">
    <property type="protein sequence ID" value="SKC53552.1"/>
    <property type="molecule type" value="Genomic_DNA"/>
</dbReference>
<evidence type="ECO:0000313" key="1">
    <source>
        <dbReference type="EMBL" id="SKC53552.1"/>
    </source>
</evidence>
<proteinExistence type="predicted"/>
<dbReference type="NCBIfam" id="TIGR01537">
    <property type="entry name" value="portal_HK97"/>
    <property type="match status" value="1"/>
</dbReference>
<dbReference type="AlphaFoldDB" id="A0A1T5JQ66"/>
<accession>A0A1T5JQ66</accession>
<name>A0A1T5JQ66_9BACT</name>
<sequence length="412" mass="46956">MNIFQRLFPVAKDIKSIVVPDRNEFLKNKQLQAFNIGTGNFDLNKAELISTVYTCISILASNMSRLPVVIYNENGNNKTINKQHYYYSSLRYQPQSIYSYQNWMSLVVAQLFFMGNSYGIINGKELLLVNPDDVSISIVGGNMWYLIEGFEKPFRHSEILHFKLLSKDGVYGLNPIQSLKSEINLQYKSEKTTDTLFTNNTFSTKYFEVDFETALSTTKAKKDEYLEKIQGELAGYSNAGQMLVVPPMYRLKELKINPSDLNFLEIAGYTESSIAALFGIPIFLLGKSNSNYTNFEQQTLNFKNQVLGSICNIIRCELEAKLLSIQERINGATIEFDFKPLMDTDMTTRANVAKTLNNMGALSPNEVRKEFNLERIDNPEMDKYYAQVQYQPLGTPANNFNTTTNNNETQSN</sequence>
<dbReference type="RefSeq" id="WP_079685900.1">
    <property type="nucleotide sequence ID" value="NZ_FUZU01000001.1"/>
</dbReference>
<gene>
    <name evidence="1" type="ORF">SAMN05660236_1356</name>
</gene>
<protein>
    <submittedName>
        <fullName evidence="1">Phage portal protein, HK97 family</fullName>
    </submittedName>
</protein>
<dbReference type="InterPro" id="IPR006944">
    <property type="entry name" value="Phage/GTA_portal"/>
</dbReference>
<dbReference type="Proteomes" id="UP000190961">
    <property type="component" value="Unassembled WGS sequence"/>
</dbReference>
<dbReference type="InterPro" id="IPR006427">
    <property type="entry name" value="Portal_HK97"/>
</dbReference>
<reference evidence="1 2" key="1">
    <citation type="submission" date="2017-02" db="EMBL/GenBank/DDBJ databases">
        <authorList>
            <person name="Peterson S.W."/>
        </authorList>
    </citation>
    <scope>NUCLEOTIDE SEQUENCE [LARGE SCALE GENOMIC DNA]</scope>
    <source>
        <strain evidence="1 2">DSM 25262</strain>
    </source>
</reference>